<sequence length="51" mass="5561">RFLGIAKWAMVREVVISQEGVSWGCLVDAGYGGRGGEKRAGRCTVFLFKVV</sequence>
<accession>A0A699IXG6</accession>
<protein>
    <submittedName>
        <fullName evidence="1">Uncharacterized protein</fullName>
    </submittedName>
</protein>
<feature type="non-terminal residue" evidence="1">
    <location>
        <position position="1"/>
    </location>
</feature>
<dbReference type="AlphaFoldDB" id="A0A699IXG6"/>
<dbReference type="EMBL" id="BKCJ010344469">
    <property type="protein sequence ID" value="GEZ93611.1"/>
    <property type="molecule type" value="Genomic_DNA"/>
</dbReference>
<organism evidence="1">
    <name type="scientific">Tanacetum cinerariifolium</name>
    <name type="common">Dalmatian daisy</name>
    <name type="synonym">Chrysanthemum cinerariifolium</name>
    <dbReference type="NCBI Taxonomy" id="118510"/>
    <lineage>
        <taxon>Eukaryota</taxon>
        <taxon>Viridiplantae</taxon>
        <taxon>Streptophyta</taxon>
        <taxon>Embryophyta</taxon>
        <taxon>Tracheophyta</taxon>
        <taxon>Spermatophyta</taxon>
        <taxon>Magnoliopsida</taxon>
        <taxon>eudicotyledons</taxon>
        <taxon>Gunneridae</taxon>
        <taxon>Pentapetalae</taxon>
        <taxon>asterids</taxon>
        <taxon>campanulids</taxon>
        <taxon>Asterales</taxon>
        <taxon>Asteraceae</taxon>
        <taxon>Asteroideae</taxon>
        <taxon>Anthemideae</taxon>
        <taxon>Anthemidinae</taxon>
        <taxon>Tanacetum</taxon>
    </lineage>
</organism>
<gene>
    <name evidence="1" type="ORF">Tci_565584</name>
</gene>
<proteinExistence type="predicted"/>
<name>A0A699IXG6_TANCI</name>
<comment type="caution">
    <text evidence="1">The sequence shown here is derived from an EMBL/GenBank/DDBJ whole genome shotgun (WGS) entry which is preliminary data.</text>
</comment>
<evidence type="ECO:0000313" key="1">
    <source>
        <dbReference type="EMBL" id="GEZ93611.1"/>
    </source>
</evidence>
<reference evidence="1" key="1">
    <citation type="journal article" date="2019" name="Sci. Rep.">
        <title>Draft genome of Tanacetum cinerariifolium, the natural source of mosquito coil.</title>
        <authorList>
            <person name="Yamashiro T."/>
            <person name="Shiraishi A."/>
            <person name="Satake H."/>
            <person name="Nakayama K."/>
        </authorList>
    </citation>
    <scope>NUCLEOTIDE SEQUENCE</scope>
</reference>